<dbReference type="InterPro" id="IPR004839">
    <property type="entry name" value="Aminotransferase_I/II_large"/>
</dbReference>
<dbReference type="GO" id="GO:0008483">
    <property type="term" value="F:transaminase activity"/>
    <property type="evidence" value="ECO:0007669"/>
    <property type="project" value="UniProtKB-KW"/>
</dbReference>
<sequence length="353" mass="40251">METYRNRSTANLGESGYHAFSLGEVLSMAGISQEEWMQIPMYDSPNQGSWELRKEIAKLYPGTAPENVLVTTGTSEALYLAFHLLIQKGDAVAYYHPAFQALYEIPKMLGARLLPISTSPEGIQSEDWETIQADLYVINHPHNPTGFEFAKADRPKLVQQLKTKNKPVLFDEHYRFLDRYDPDGWTGVSINDRFFGTGSFTKCFGVTGLRIGWLVADESFVKRARSFKDYLTHTVSPIAERIALGLLERRDAFLPKIRSEVFGNVTYLEKHWRELPGIDSYSDLQGGLVTWLRLKPGILSEEYADLLWKRTGVFVLPGKNFEREGFIRLGFGERQSLFQKGVDQWIQSSIYLS</sequence>
<dbReference type="PANTHER" id="PTHR43510">
    <property type="entry name" value="AMINOTRANSFERASE FUNCTION, HYPOTHETICAL (EUROFUNG)"/>
    <property type="match status" value="1"/>
</dbReference>
<comment type="cofactor">
    <cofactor evidence="1">
        <name>pyridoxal 5'-phosphate</name>
        <dbReference type="ChEBI" id="CHEBI:597326"/>
    </cofactor>
</comment>
<dbReference type="InterPro" id="IPR015421">
    <property type="entry name" value="PyrdxlP-dep_Trfase_major"/>
</dbReference>
<dbReference type="Proteomes" id="UP000245133">
    <property type="component" value="Unassembled WGS sequence"/>
</dbReference>
<reference evidence="3 4" key="1">
    <citation type="submission" date="2018-02" db="EMBL/GenBank/DDBJ databases">
        <title>Novel Leptospira species isolated from soil and water in Japan.</title>
        <authorList>
            <person name="Nakao R."/>
            <person name="Masuzawa T."/>
        </authorList>
    </citation>
    <scope>NUCLEOTIDE SEQUENCE [LARGE SCALE GENOMIC DNA]</scope>
    <source>
        <strain evidence="3 4">YH101</strain>
    </source>
</reference>
<dbReference type="InterPro" id="IPR004838">
    <property type="entry name" value="NHTrfase_class1_PyrdxlP-BS"/>
</dbReference>
<comment type="similarity">
    <text evidence="1">Belongs to the class-I pyridoxal-phosphate-dependent aminotransferase family.</text>
</comment>
<dbReference type="Gene3D" id="3.40.640.10">
    <property type="entry name" value="Type I PLP-dependent aspartate aminotransferase-like (Major domain)"/>
    <property type="match status" value="1"/>
</dbReference>
<dbReference type="GO" id="GO:0030170">
    <property type="term" value="F:pyridoxal phosphate binding"/>
    <property type="evidence" value="ECO:0007669"/>
    <property type="project" value="InterPro"/>
</dbReference>
<evidence type="ECO:0000256" key="1">
    <source>
        <dbReference type="RuleBase" id="RU000481"/>
    </source>
</evidence>
<keyword evidence="4" id="KW-1185">Reference proteome</keyword>
<dbReference type="PROSITE" id="PS00105">
    <property type="entry name" value="AA_TRANSFER_CLASS_1"/>
    <property type="match status" value="1"/>
</dbReference>
<protein>
    <recommendedName>
        <fullName evidence="1">Aminotransferase</fullName>
        <ecNumber evidence="1">2.6.1.-</ecNumber>
    </recommendedName>
</protein>
<proteinExistence type="inferred from homology"/>
<keyword evidence="1 3" id="KW-0808">Transferase</keyword>
<dbReference type="PANTHER" id="PTHR43510:SF1">
    <property type="entry name" value="AMINOTRANSFERASE FUNCTION, HYPOTHETICAL (EUROFUNG)"/>
    <property type="match status" value="1"/>
</dbReference>
<dbReference type="Pfam" id="PF00155">
    <property type="entry name" value="Aminotran_1_2"/>
    <property type="match status" value="1"/>
</dbReference>
<organism evidence="3 4">
    <name type="scientific">Leptospira ryugenii</name>
    <dbReference type="NCBI Taxonomy" id="1917863"/>
    <lineage>
        <taxon>Bacteria</taxon>
        <taxon>Pseudomonadati</taxon>
        <taxon>Spirochaetota</taxon>
        <taxon>Spirochaetia</taxon>
        <taxon>Leptospirales</taxon>
        <taxon>Leptospiraceae</taxon>
        <taxon>Leptospira</taxon>
    </lineage>
</organism>
<dbReference type="SUPFAM" id="SSF53383">
    <property type="entry name" value="PLP-dependent transferases"/>
    <property type="match status" value="1"/>
</dbReference>
<accession>A0A2P2DYL6</accession>
<evidence type="ECO:0000259" key="2">
    <source>
        <dbReference type="Pfam" id="PF00155"/>
    </source>
</evidence>
<feature type="domain" description="Aminotransferase class I/classII large" evidence="2">
    <location>
        <begin position="45"/>
        <end position="331"/>
    </location>
</feature>
<keyword evidence="1 3" id="KW-0032">Aminotransferase</keyword>
<gene>
    <name evidence="3" type="ORF">LPTSP4_12360</name>
</gene>
<name>A0A2P2DYL6_9LEPT</name>
<evidence type="ECO:0000313" key="4">
    <source>
        <dbReference type="Proteomes" id="UP000245133"/>
    </source>
</evidence>
<evidence type="ECO:0000313" key="3">
    <source>
        <dbReference type="EMBL" id="GBF49717.1"/>
    </source>
</evidence>
<dbReference type="EMBL" id="BFBB01000003">
    <property type="protein sequence ID" value="GBF49717.1"/>
    <property type="molecule type" value="Genomic_DNA"/>
</dbReference>
<dbReference type="InterPro" id="IPR015424">
    <property type="entry name" value="PyrdxlP-dep_Trfase"/>
</dbReference>
<dbReference type="Gene3D" id="3.90.1150.10">
    <property type="entry name" value="Aspartate Aminotransferase, domain 1"/>
    <property type="match status" value="1"/>
</dbReference>
<dbReference type="InterPro" id="IPR015422">
    <property type="entry name" value="PyrdxlP-dep_Trfase_small"/>
</dbReference>
<dbReference type="AlphaFoldDB" id="A0A2P2DYL6"/>
<comment type="caution">
    <text evidence="3">The sequence shown here is derived from an EMBL/GenBank/DDBJ whole genome shotgun (WGS) entry which is preliminary data.</text>
</comment>
<dbReference type="EC" id="2.6.1.-" evidence="1"/>
<dbReference type="CDD" id="cd00609">
    <property type="entry name" value="AAT_like"/>
    <property type="match status" value="1"/>
</dbReference>